<dbReference type="InterPro" id="IPR002734">
    <property type="entry name" value="RibDG_C"/>
</dbReference>
<reference evidence="2 3" key="1">
    <citation type="submission" date="2016-10" db="EMBL/GenBank/DDBJ databases">
        <authorList>
            <person name="de Groot N.N."/>
        </authorList>
    </citation>
    <scope>NUCLEOTIDE SEQUENCE [LARGE SCALE GENOMIC DNA]</scope>
    <source>
        <strain evidence="2 3">CGMCC 4.3491</strain>
    </source>
</reference>
<sequence>MTKTQYYVAASIDGFIADRDNGLDWLMQFGFEEFTADYEAFIAGVGVVVMGSRTYEFLLDDNPEKWPYPDHVSWVLTNRVLPLIPGGDIRMARGDVTELHEEWVEAAGDKKIWIVGGGLVAAQVADAGLLDEILLTTMPVVLGAGAPILPLSGTSGVFDLVSTQLFPSGAIGAVYRTRR</sequence>
<keyword evidence="3" id="KW-1185">Reference proteome</keyword>
<dbReference type="EMBL" id="FNPZ01000002">
    <property type="protein sequence ID" value="SDZ03116.1"/>
    <property type="molecule type" value="Genomic_DNA"/>
</dbReference>
<gene>
    <name evidence="2" type="ORF">SAMN05216554_2022</name>
</gene>
<dbReference type="InterPro" id="IPR024072">
    <property type="entry name" value="DHFR-like_dom_sf"/>
</dbReference>
<dbReference type="Pfam" id="PF01872">
    <property type="entry name" value="RibD_C"/>
    <property type="match status" value="1"/>
</dbReference>
<dbReference type="SUPFAM" id="SSF53597">
    <property type="entry name" value="Dihydrofolate reductase-like"/>
    <property type="match status" value="1"/>
</dbReference>
<dbReference type="Proteomes" id="UP000198891">
    <property type="component" value="Unassembled WGS sequence"/>
</dbReference>
<dbReference type="GO" id="GO:0009231">
    <property type="term" value="P:riboflavin biosynthetic process"/>
    <property type="evidence" value="ECO:0007669"/>
    <property type="project" value="InterPro"/>
</dbReference>
<name>A0A1H3PPZ7_9MICO</name>
<evidence type="ECO:0000259" key="1">
    <source>
        <dbReference type="Pfam" id="PF01872"/>
    </source>
</evidence>
<protein>
    <submittedName>
        <fullName evidence="2">Dihydrofolate reductase</fullName>
    </submittedName>
</protein>
<dbReference type="GO" id="GO:0008703">
    <property type="term" value="F:5-amino-6-(5-phosphoribosylamino)uracil reductase activity"/>
    <property type="evidence" value="ECO:0007669"/>
    <property type="project" value="InterPro"/>
</dbReference>
<dbReference type="InterPro" id="IPR050765">
    <property type="entry name" value="Riboflavin_Biosynth_HTPR"/>
</dbReference>
<organism evidence="2 3">
    <name type="scientific">Herbiconiux ginsengi</name>
    <dbReference type="NCBI Taxonomy" id="381665"/>
    <lineage>
        <taxon>Bacteria</taxon>
        <taxon>Bacillati</taxon>
        <taxon>Actinomycetota</taxon>
        <taxon>Actinomycetes</taxon>
        <taxon>Micrococcales</taxon>
        <taxon>Microbacteriaceae</taxon>
        <taxon>Herbiconiux</taxon>
    </lineage>
</organism>
<proteinExistence type="predicted"/>
<dbReference type="RefSeq" id="WP_092552703.1">
    <property type="nucleotide sequence ID" value="NZ_FNPZ01000002.1"/>
</dbReference>
<feature type="domain" description="Bacterial bifunctional deaminase-reductase C-terminal" evidence="1">
    <location>
        <begin position="106"/>
        <end position="164"/>
    </location>
</feature>
<dbReference type="Gene3D" id="3.40.430.10">
    <property type="entry name" value="Dihydrofolate Reductase, subunit A"/>
    <property type="match status" value="1"/>
</dbReference>
<evidence type="ECO:0000313" key="2">
    <source>
        <dbReference type="EMBL" id="SDZ03116.1"/>
    </source>
</evidence>
<dbReference type="AlphaFoldDB" id="A0A1H3PPZ7"/>
<dbReference type="PANTHER" id="PTHR38011:SF11">
    <property type="entry name" value="2,5-DIAMINO-6-RIBOSYLAMINO-4(3H)-PYRIMIDINONE 5'-PHOSPHATE REDUCTASE"/>
    <property type="match status" value="1"/>
</dbReference>
<dbReference type="STRING" id="381665.SAMN05216554_2022"/>
<dbReference type="PANTHER" id="PTHR38011">
    <property type="entry name" value="DIHYDROFOLATE REDUCTASE FAMILY PROTEIN (AFU_ORTHOLOGUE AFUA_8G06820)"/>
    <property type="match status" value="1"/>
</dbReference>
<accession>A0A1H3PPZ7</accession>
<evidence type="ECO:0000313" key="3">
    <source>
        <dbReference type="Proteomes" id="UP000198891"/>
    </source>
</evidence>
<dbReference type="OrthoDB" id="3427770at2"/>